<accession>A0A518HUV7</accession>
<organism evidence="1 2">
    <name type="scientific">Stieleria neptunia</name>
    <dbReference type="NCBI Taxonomy" id="2527979"/>
    <lineage>
        <taxon>Bacteria</taxon>
        <taxon>Pseudomonadati</taxon>
        <taxon>Planctomycetota</taxon>
        <taxon>Planctomycetia</taxon>
        <taxon>Pirellulales</taxon>
        <taxon>Pirellulaceae</taxon>
        <taxon>Stieleria</taxon>
    </lineage>
</organism>
<reference evidence="1 2" key="1">
    <citation type="submission" date="2019-03" db="EMBL/GenBank/DDBJ databases">
        <title>Deep-cultivation of Planctomycetes and their phenomic and genomic characterization uncovers novel biology.</title>
        <authorList>
            <person name="Wiegand S."/>
            <person name="Jogler M."/>
            <person name="Boedeker C."/>
            <person name="Pinto D."/>
            <person name="Vollmers J."/>
            <person name="Rivas-Marin E."/>
            <person name="Kohn T."/>
            <person name="Peeters S.H."/>
            <person name="Heuer A."/>
            <person name="Rast P."/>
            <person name="Oberbeckmann S."/>
            <person name="Bunk B."/>
            <person name="Jeske O."/>
            <person name="Meyerdierks A."/>
            <person name="Storesund J.E."/>
            <person name="Kallscheuer N."/>
            <person name="Luecker S."/>
            <person name="Lage O.M."/>
            <person name="Pohl T."/>
            <person name="Merkel B.J."/>
            <person name="Hornburger P."/>
            <person name="Mueller R.-W."/>
            <person name="Bruemmer F."/>
            <person name="Labrenz M."/>
            <person name="Spormann A.M."/>
            <person name="Op den Camp H."/>
            <person name="Overmann J."/>
            <person name="Amann R."/>
            <person name="Jetten M.S.M."/>
            <person name="Mascher T."/>
            <person name="Medema M.H."/>
            <person name="Devos D.P."/>
            <person name="Kaster A.-K."/>
            <person name="Ovreas L."/>
            <person name="Rohde M."/>
            <person name="Galperin M.Y."/>
            <person name="Jogler C."/>
        </authorList>
    </citation>
    <scope>NUCLEOTIDE SEQUENCE [LARGE SCALE GENOMIC DNA]</scope>
    <source>
        <strain evidence="1 2">Enr13</strain>
    </source>
</reference>
<sequence length="57" mass="6670">MGNGGESEDLPREDVWVPSWIEADVAVREVIAHWLDFNPFTHRTNTFLRRRCSPVPY</sequence>
<name>A0A518HUV7_9BACT</name>
<gene>
    <name evidence="1" type="ORF">Enr13x_45090</name>
</gene>
<evidence type="ECO:0000313" key="2">
    <source>
        <dbReference type="Proteomes" id="UP000319004"/>
    </source>
</evidence>
<evidence type="ECO:0000313" key="1">
    <source>
        <dbReference type="EMBL" id="QDV44641.1"/>
    </source>
</evidence>
<dbReference type="Proteomes" id="UP000319004">
    <property type="component" value="Chromosome"/>
</dbReference>
<proteinExistence type="predicted"/>
<dbReference type="AlphaFoldDB" id="A0A518HUV7"/>
<protein>
    <submittedName>
        <fullName evidence="1">Uncharacterized protein</fullName>
    </submittedName>
</protein>
<dbReference type="EMBL" id="CP037423">
    <property type="protein sequence ID" value="QDV44641.1"/>
    <property type="molecule type" value="Genomic_DNA"/>
</dbReference>
<keyword evidence="2" id="KW-1185">Reference proteome</keyword>
<dbReference type="KEGG" id="snep:Enr13x_45090"/>